<keyword evidence="3" id="KW-0275">Fatty acid biosynthesis</keyword>
<protein>
    <recommendedName>
        <fullName evidence="3">Acyl carrier protein</fullName>
        <shortName evidence="3">ACP</shortName>
    </recommendedName>
</protein>
<dbReference type="UniPathway" id="UPA00094"/>
<evidence type="ECO:0000256" key="1">
    <source>
        <dbReference type="ARBA" id="ARBA00022450"/>
    </source>
</evidence>
<accession>A0A4R6XS23</accession>
<dbReference type="PANTHER" id="PTHR20863:SF76">
    <property type="entry name" value="CARRIER DOMAIN-CONTAINING PROTEIN"/>
    <property type="match status" value="1"/>
</dbReference>
<keyword evidence="3" id="KW-0444">Lipid biosynthesis</keyword>
<dbReference type="GO" id="GO:0000035">
    <property type="term" value="F:acyl binding"/>
    <property type="evidence" value="ECO:0007669"/>
    <property type="project" value="TreeGrafter"/>
</dbReference>
<dbReference type="GO" id="GO:0000036">
    <property type="term" value="F:acyl carrier activity"/>
    <property type="evidence" value="ECO:0007669"/>
    <property type="project" value="UniProtKB-UniRule"/>
</dbReference>
<keyword evidence="2 3" id="KW-0597">Phosphoprotein</keyword>
<proteinExistence type="inferred from homology"/>
<evidence type="ECO:0000256" key="2">
    <source>
        <dbReference type="ARBA" id="ARBA00022553"/>
    </source>
</evidence>
<evidence type="ECO:0000259" key="4">
    <source>
        <dbReference type="PROSITE" id="PS50075"/>
    </source>
</evidence>
<keyword evidence="3" id="KW-0443">Lipid metabolism</keyword>
<comment type="caution">
    <text evidence="5">The sequence shown here is derived from an EMBL/GenBank/DDBJ whole genome shotgun (WGS) entry which is preliminary data.</text>
</comment>
<keyword evidence="1 3" id="KW-0596">Phosphopantetheine</keyword>
<dbReference type="Pfam" id="PF00550">
    <property type="entry name" value="PP-binding"/>
    <property type="match status" value="1"/>
</dbReference>
<comment type="similarity">
    <text evidence="3">Belongs to the acyl carrier protein (ACP) family.</text>
</comment>
<reference evidence="5 6" key="1">
    <citation type="submission" date="2019-03" db="EMBL/GenBank/DDBJ databases">
        <title>Genomic Encyclopedia of Type Strains, Phase IV (KMG-IV): sequencing the most valuable type-strain genomes for metagenomic binning, comparative biology and taxonomic classification.</title>
        <authorList>
            <person name="Goeker M."/>
        </authorList>
    </citation>
    <scope>NUCLEOTIDE SEQUENCE [LARGE SCALE GENOMIC DNA]</scope>
    <source>
        <strain evidence="5 6">DSM 25488</strain>
    </source>
</reference>
<evidence type="ECO:0000256" key="3">
    <source>
        <dbReference type="HAMAP-Rule" id="MF_01217"/>
    </source>
</evidence>
<evidence type="ECO:0000313" key="5">
    <source>
        <dbReference type="EMBL" id="TDR22556.1"/>
    </source>
</evidence>
<organism evidence="5 6">
    <name type="scientific">Marinicella litoralis</name>
    <dbReference type="NCBI Taxonomy" id="644220"/>
    <lineage>
        <taxon>Bacteria</taxon>
        <taxon>Pseudomonadati</taxon>
        <taxon>Pseudomonadota</taxon>
        <taxon>Gammaproteobacteria</taxon>
        <taxon>Lysobacterales</taxon>
        <taxon>Marinicellaceae</taxon>
        <taxon>Marinicella</taxon>
    </lineage>
</organism>
<comment type="subcellular location">
    <subcellularLocation>
        <location evidence="3">Cytoplasm</location>
    </subcellularLocation>
</comment>
<keyword evidence="3" id="KW-0276">Fatty acid metabolism</keyword>
<dbReference type="SUPFAM" id="SSF47336">
    <property type="entry name" value="ACP-like"/>
    <property type="match status" value="1"/>
</dbReference>
<comment type="pathway">
    <text evidence="3">Lipid metabolism; fatty acid biosynthesis.</text>
</comment>
<keyword evidence="6" id="KW-1185">Reference proteome</keyword>
<dbReference type="InterPro" id="IPR036736">
    <property type="entry name" value="ACP-like_sf"/>
</dbReference>
<gene>
    <name evidence="3" type="primary">acpP</name>
    <name evidence="5" type="ORF">C8D91_1047</name>
</gene>
<dbReference type="GO" id="GO:0016020">
    <property type="term" value="C:membrane"/>
    <property type="evidence" value="ECO:0007669"/>
    <property type="project" value="GOC"/>
</dbReference>
<dbReference type="PROSITE" id="PS50075">
    <property type="entry name" value="CARRIER"/>
    <property type="match status" value="1"/>
</dbReference>
<keyword evidence="3" id="KW-0963">Cytoplasm</keyword>
<dbReference type="EMBL" id="SNZB01000002">
    <property type="protein sequence ID" value="TDR22556.1"/>
    <property type="molecule type" value="Genomic_DNA"/>
</dbReference>
<sequence>MSEIFEKVKTIVSPYCKNQEALAAATEETSFLDDLSVNSARLVDIVIDFEDEFDIEVSDDEADAIRTMGDAVKVINAKV</sequence>
<dbReference type="GO" id="GO:0009245">
    <property type="term" value="P:lipid A biosynthetic process"/>
    <property type="evidence" value="ECO:0007669"/>
    <property type="project" value="TreeGrafter"/>
</dbReference>
<dbReference type="AlphaFoldDB" id="A0A4R6XS23"/>
<name>A0A4R6XS23_9GAMM</name>
<dbReference type="HAMAP" id="MF_01217">
    <property type="entry name" value="Acyl_carrier"/>
    <property type="match status" value="1"/>
</dbReference>
<dbReference type="RefSeq" id="WP_211336994.1">
    <property type="nucleotide sequence ID" value="NZ_NIHB01000002.1"/>
</dbReference>
<comment type="function">
    <text evidence="3">Carrier of the growing fatty acid chain in fatty acid biosynthesis.</text>
</comment>
<dbReference type="Gene3D" id="1.10.1200.10">
    <property type="entry name" value="ACP-like"/>
    <property type="match status" value="1"/>
</dbReference>
<dbReference type="InterPro" id="IPR009081">
    <property type="entry name" value="PP-bd_ACP"/>
</dbReference>
<dbReference type="PANTHER" id="PTHR20863">
    <property type="entry name" value="ACYL CARRIER PROTEIN"/>
    <property type="match status" value="1"/>
</dbReference>
<dbReference type="InterPro" id="IPR003231">
    <property type="entry name" value="ACP"/>
</dbReference>
<dbReference type="GO" id="GO:0005829">
    <property type="term" value="C:cytosol"/>
    <property type="evidence" value="ECO:0007669"/>
    <property type="project" value="TreeGrafter"/>
</dbReference>
<dbReference type="Proteomes" id="UP000295724">
    <property type="component" value="Unassembled WGS sequence"/>
</dbReference>
<comment type="PTM">
    <text evidence="3">4'-phosphopantetheine is transferred from CoA to a specific serine of apo-ACP by AcpS. This modification is essential for activity because fatty acids are bound in thioester linkage to the sulfhydryl of the prosthetic group.</text>
</comment>
<feature type="modified residue" description="O-(pantetheine 4'-phosphoryl)serine" evidence="3">
    <location>
        <position position="39"/>
    </location>
</feature>
<evidence type="ECO:0000313" key="6">
    <source>
        <dbReference type="Proteomes" id="UP000295724"/>
    </source>
</evidence>
<feature type="domain" description="Carrier" evidence="4">
    <location>
        <begin position="2"/>
        <end position="79"/>
    </location>
</feature>